<reference evidence="4" key="1">
    <citation type="submission" date="2020-08" db="EMBL/GenBank/DDBJ databases">
        <title>Lacibacter sp. S13-6-6 genome sequencing.</title>
        <authorList>
            <person name="Jin L."/>
        </authorList>
    </citation>
    <scope>NUCLEOTIDE SEQUENCE [LARGE SCALE GENOMIC DNA]</scope>
    <source>
        <strain evidence="4">S13-6-6</strain>
    </source>
</reference>
<keyword evidence="1" id="KW-0812">Transmembrane</keyword>
<dbReference type="AlphaFoldDB" id="A0A7G5XKN2"/>
<dbReference type="Proteomes" id="UP000515344">
    <property type="component" value="Chromosome"/>
</dbReference>
<dbReference type="KEGG" id="lacs:H4075_07590"/>
<sequence length="125" mass="13677">MNFLGNLIWLIFGGFFAALGYFFGGIILCLTIIGIPFGLQCFKLAGLVLWPFGKKVVSDSSQSGCLSVLANIIWIIFGGIEVALTHLIMGAFLYITIIGIPWGRQHFKLLEISLLPFGKRVVDAP</sequence>
<keyword evidence="4" id="KW-1185">Reference proteome</keyword>
<dbReference type="InterPro" id="IPR031308">
    <property type="entry name" value="UCP028777"/>
</dbReference>
<evidence type="ECO:0000259" key="2">
    <source>
        <dbReference type="Pfam" id="PF03733"/>
    </source>
</evidence>
<proteinExistence type="predicted"/>
<dbReference type="PANTHER" id="PTHR42903:SF1">
    <property type="entry name" value="INNER MEMBRANE PROTEIN YCCF"/>
    <property type="match status" value="1"/>
</dbReference>
<dbReference type="PANTHER" id="PTHR42903">
    <property type="entry name" value="INNER MEMBRANE PROTEIN YCCF"/>
    <property type="match status" value="1"/>
</dbReference>
<gene>
    <name evidence="3" type="ORF">H4075_07590</name>
</gene>
<dbReference type="RefSeq" id="WP_182805609.1">
    <property type="nucleotide sequence ID" value="NZ_CP060007.1"/>
</dbReference>
<protein>
    <submittedName>
        <fullName evidence="3">YccF domain-containing protein</fullName>
    </submittedName>
</protein>
<organism evidence="3 4">
    <name type="scientific">Lacibacter sediminis</name>
    <dbReference type="NCBI Taxonomy" id="2760713"/>
    <lineage>
        <taxon>Bacteria</taxon>
        <taxon>Pseudomonadati</taxon>
        <taxon>Bacteroidota</taxon>
        <taxon>Chitinophagia</taxon>
        <taxon>Chitinophagales</taxon>
        <taxon>Chitinophagaceae</taxon>
        <taxon>Lacibacter</taxon>
    </lineage>
</organism>
<dbReference type="InterPro" id="IPR005185">
    <property type="entry name" value="YccF"/>
</dbReference>
<dbReference type="NCBIfam" id="NF008740">
    <property type="entry name" value="PRK11770.1-2"/>
    <property type="match status" value="1"/>
</dbReference>
<feature type="domain" description="Inner membrane component" evidence="2">
    <location>
        <begin position="69"/>
        <end position="119"/>
    </location>
</feature>
<evidence type="ECO:0000313" key="4">
    <source>
        <dbReference type="Proteomes" id="UP000515344"/>
    </source>
</evidence>
<evidence type="ECO:0000313" key="3">
    <source>
        <dbReference type="EMBL" id="QNA46035.1"/>
    </source>
</evidence>
<accession>A0A7G5XKN2</accession>
<dbReference type="PIRSF" id="PIRSF028777">
    <property type="entry name" value="UCP028777"/>
    <property type="match status" value="1"/>
</dbReference>
<dbReference type="EMBL" id="CP060007">
    <property type="protein sequence ID" value="QNA46035.1"/>
    <property type="molecule type" value="Genomic_DNA"/>
</dbReference>
<feature type="domain" description="Inner membrane component" evidence="2">
    <location>
        <begin position="4"/>
        <end position="54"/>
    </location>
</feature>
<name>A0A7G5XKN2_9BACT</name>
<feature type="transmembrane region" description="Helical" evidence="1">
    <location>
        <begin position="72"/>
        <end position="100"/>
    </location>
</feature>
<evidence type="ECO:0000256" key="1">
    <source>
        <dbReference type="SAM" id="Phobius"/>
    </source>
</evidence>
<dbReference type="Pfam" id="PF03733">
    <property type="entry name" value="YccF"/>
    <property type="match status" value="2"/>
</dbReference>
<keyword evidence="1" id="KW-0472">Membrane</keyword>
<dbReference type="InterPro" id="IPR052937">
    <property type="entry name" value="Inner_membrane_protein"/>
</dbReference>
<keyword evidence="1" id="KW-1133">Transmembrane helix</keyword>
<dbReference type="GO" id="GO:0005886">
    <property type="term" value="C:plasma membrane"/>
    <property type="evidence" value="ECO:0007669"/>
    <property type="project" value="TreeGrafter"/>
</dbReference>
<feature type="transmembrane region" description="Helical" evidence="1">
    <location>
        <begin position="6"/>
        <end position="23"/>
    </location>
</feature>